<dbReference type="KEGG" id="smo:SELMODRAFT_136743"/>
<dbReference type="InterPro" id="IPR038150">
    <property type="entry name" value="CRR7-like_sf"/>
</dbReference>
<dbReference type="Gene3D" id="3.90.940.40">
    <property type="entry name" value="Protein CHLORORESPIRATORY REDUCTION 7"/>
    <property type="match status" value="1"/>
</dbReference>
<dbReference type="eggNOG" id="ENOG502S4HW">
    <property type="taxonomic scope" value="Eukaryota"/>
</dbReference>
<evidence type="ECO:0000313" key="2">
    <source>
        <dbReference type="Proteomes" id="UP000001514"/>
    </source>
</evidence>
<dbReference type="InParanoid" id="D8TCD1"/>
<dbReference type="OrthoDB" id="1879114at2759"/>
<name>D8TCD1_SELML</name>
<accession>D8TCD1</accession>
<dbReference type="Gramene" id="EFJ05663">
    <property type="protein sequence ID" value="EFJ05663"/>
    <property type="gene ID" value="SELMODRAFT_136743"/>
</dbReference>
<evidence type="ECO:0008006" key="3">
    <source>
        <dbReference type="Google" id="ProtNLM"/>
    </source>
</evidence>
<dbReference type="OMA" id="DHARFGT"/>
<sequence length="84" mass="9729">MYEDEDTFVLLEPGEDEVFVSMEQLQSRIKSWLERWPSGSLPFDLQNFKTLDEAASHLVSNSCELEIGGGFGSIQWFQVRLEER</sequence>
<protein>
    <recommendedName>
        <fullName evidence="3">Chlororespiratory reduction 7</fullName>
    </recommendedName>
</protein>
<proteinExistence type="predicted"/>
<gene>
    <name evidence="1" type="ORF">SELMODRAFT_136743</name>
</gene>
<reference evidence="1 2" key="1">
    <citation type="journal article" date="2011" name="Science">
        <title>The Selaginella genome identifies genetic changes associated with the evolution of vascular plants.</title>
        <authorList>
            <person name="Banks J.A."/>
            <person name="Nishiyama T."/>
            <person name="Hasebe M."/>
            <person name="Bowman J.L."/>
            <person name="Gribskov M."/>
            <person name="dePamphilis C."/>
            <person name="Albert V.A."/>
            <person name="Aono N."/>
            <person name="Aoyama T."/>
            <person name="Ambrose B.A."/>
            <person name="Ashton N.W."/>
            <person name="Axtell M.J."/>
            <person name="Barker E."/>
            <person name="Barker M.S."/>
            <person name="Bennetzen J.L."/>
            <person name="Bonawitz N.D."/>
            <person name="Chapple C."/>
            <person name="Cheng C."/>
            <person name="Correa L.G."/>
            <person name="Dacre M."/>
            <person name="DeBarry J."/>
            <person name="Dreyer I."/>
            <person name="Elias M."/>
            <person name="Engstrom E.M."/>
            <person name="Estelle M."/>
            <person name="Feng L."/>
            <person name="Finet C."/>
            <person name="Floyd S.K."/>
            <person name="Frommer W.B."/>
            <person name="Fujita T."/>
            <person name="Gramzow L."/>
            <person name="Gutensohn M."/>
            <person name="Harholt J."/>
            <person name="Hattori M."/>
            <person name="Heyl A."/>
            <person name="Hirai T."/>
            <person name="Hiwatashi Y."/>
            <person name="Ishikawa M."/>
            <person name="Iwata M."/>
            <person name="Karol K.G."/>
            <person name="Koehler B."/>
            <person name="Kolukisaoglu U."/>
            <person name="Kubo M."/>
            <person name="Kurata T."/>
            <person name="Lalonde S."/>
            <person name="Li K."/>
            <person name="Li Y."/>
            <person name="Litt A."/>
            <person name="Lyons E."/>
            <person name="Manning G."/>
            <person name="Maruyama T."/>
            <person name="Michael T.P."/>
            <person name="Mikami K."/>
            <person name="Miyazaki S."/>
            <person name="Morinaga S."/>
            <person name="Murata T."/>
            <person name="Mueller-Roeber B."/>
            <person name="Nelson D.R."/>
            <person name="Obara M."/>
            <person name="Oguri Y."/>
            <person name="Olmstead R.G."/>
            <person name="Onodera N."/>
            <person name="Petersen B.L."/>
            <person name="Pils B."/>
            <person name="Prigge M."/>
            <person name="Rensing S.A."/>
            <person name="Riano-Pachon D.M."/>
            <person name="Roberts A.W."/>
            <person name="Sato Y."/>
            <person name="Scheller H.V."/>
            <person name="Schulz B."/>
            <person name="Schulz C."/>
            <person name="Shakirov E.V."/>
            <person name="Shibagaki N."/>
            <person name="Shinohara N."/>
            <person name="Shippen D.E."/>
            <person name="Soerensen I."/>
            <person name="Sotooka R."/>
            <person name="Sugimoto N."/>
            <person name="Sugita M."/>
            <person name="Sumikawa N."/>
            <person name="Tanurdzic M."/>
            <person name="Theissen G."/>
            <person name="Ulvskov P."/>
            <person name="Wakazuki S."/>
            <person name="Weng J.K."/>
            <person name="Willats W.W."/>
            <person name="Wipf D."/>
            <person name="Wolf P.G."/>
            <person name="Yang L."/>
            <person name="Zimmer A.D."/>
            <person name="Zhu Q."/>
            <person name="Mitros T."/>
            <person name="Hellsten U."/>
            <person name="Loque D."/>
            <person name="Otillar R."/>
            <person name="Salamov A."/>
            <person name="Schmutz J."/>
            <person name="Shapiro H."/>
            <person name="Lindquist E."/>
            <person name="Lucas S."/>
            <person name="Rokhsar D."/>
            <person name="Grigoriev I.V."/>
        </authorList>
    </citation>
    <scope>NUCLEOTIDE SEQUENCE [LARGE SCALE GENOMIC DNA]</scope>
</reference>
<dbReference type="Pfam" id="PF12095">
    <property type="entry name" value="CRR7"/>
    <property type="match status" value="1"/>
</dbReference>
<organism evidence="2">
    <name type="scientific">Selaginella moellendorffii</name>
    <name type="common">Spikemoss</name>
    <dbReference type="NCBI Taxonomy" id="88036"/>
    <lineage>
        <taxon>Eukaryota</taxon>
        <taxon>Viridiplantae</taxon>
        <taxon>Streptophyta</taxon>
        <taxon>Embryophyta</taxon>
        <taxon>Tracheophyta</taxon>
        <taxon>Lycopodiopsida</taxon>
        <taxon>Selaginellales</taxon>
        <taxon>Selaginellaceae</taxon>
        <taxon>Selaginella</taxon>
    </lineage>
</organism>
<dbReference type="InterPro" id="IPR021954">
    <property type="entry name" value="CRR7"/>
</dbReference>
<dbReference type="AlphaFoldDB" id="D8TCD1"/>
<dbReference type="EMBL" id="GL377716">
    <property type="protein sequence ID" value="EFJ05663.1"/>
    <property type="molecule type" value="Genomic_DNA"/>
</dbReference>
<dbReference type="HOGENOM" id="CLU_172626_0_0_1"/>
<dbReference type="PANTHER" id="PTHR36803:SF1">
    <property type="entry name" value="PROTEIN CHLORORESPIRATORY REDUCTION 7, CHLOROPLASTIC"/>
    <property type="match status" value="1"/>
</dbReference>
<keyword evidence="2" id="KW-1185">Reference proteome</keyword>
<dbReference type="STRING" id="88036.D8TCD1"/>
<evidence type="ECO:0000313" key="1">
    <source>
        <dbReference type="EMBL" id="EFJ05663.1"/>
    </source>
</evidence>
<dbReference type="FunCoup" id="D8TCD1">
    <property type="interactions" value="544"/>
</dbReference>
<dbReference type="PANTHER" id="PTHR36803">
    <property type="entry name" value="PROTEIN CHLORORESPIRATORY REDUCTION 7, CHLOROPLASTIC"/>
    <property type="match status" value="1"/>
</dbReference>
<dbReference type="Proteomes" id="UP000001514">
    <property type="component" value="Unassembled WGS sequence"/>
</dbReference>